<organism evidence="1">
    <name type="scientific">hydrothermal vent metagenome</name>
    <dbReference type="NCBI Taxonomy" id="652676"/>
    <lineage>
        <taxon>unclassified sequences</taxon>
        <taxon>metagenomes</taxon>
        <taxon>ecological metagenomes</taxon>
    </lineage>
</organism>
<sequence>MIFGIGTDNIQNLVGGGQSNEWTNFANASNINLNAENYFGFTGIIGNGTIDTLNIGAISSVHTHPFKEGISWPIV</sequence>
<evidence type="ECO:0000313" key="1">
    <source>
        <dbReference type="EMBL" id="VAW98838.1"/>
    </source>
</evidence>
<protein>
    <submittedName>
        <fullName evidence="1">Uncharacterized protein</fullName>
    </submittedName>
</protein>
<proteinExistence type="predicted"/>
<name>A0A3B0ZZC3_9ZZZZ</name>
<dbReference type="EMBL" id="UOFV01000153">
    <property type="protein sequence ID" value="VAW98838.1"/>
    <property type="molecule type" value="Genomic_DNA"/>
</dbReference>
<dbReference type="AlphaFoldDB" id="A0A3B0ZZC3"/>
<gene>
    <name evidence="1" type="ORF">MNBD_GAMMA19-875</name>
</gene>
<reference evidence="1" key="1">
    <citation type="submission" date="2018-06" db="EMBL/GenBank/DDBJ databases">
        <authorList>
            <person name="Zhirakovskaya E."/>
        </authorList>
    </citation>
    <scope>NUCLEOTIDE SEQUENCE</scope>
</reference>
<accession>A0A3B0ZZC3</accession>